<keyword evidence="2" id="KW-1185">Reference proteome</keyword>
<dbReference type="Proteomes" id="UP000276133">
    <property type="component" value="Unassembled WGS sequence"/>
</dbReference>
<dbReference type="AlphaFoldDB" id="A0A3M7RAN6"/>
<sequence length="199" mass="23480">MPTEYFTFYYRHIFRAVFVMIYGLGNMTSQNWTFKKLSHSKTDQKFKQKEDIKNCSTNFFWYFSLKLSDRRSLASLPIFVFSIIHSSIVSNSSSFSVRTSGCSEWNLVLLFSPALYKNDLVNGDENSRRFVKVKNQKSTKIFLNQQKKIKNNSGVDLRLVTFKQICYYFIRTTWNRNKPVLINLSGFSTIRKNIMFNKV</sequence>
<protein>
    <submittedName>
        <fullName evidence="1">Uncharacterized protein</fullName>
    </submittedName>
</protein>
<accession>A0A3M7RAN6</accession>
<comment type="caution">
    <text evidence="1">The sequence shown here is derived from an EMBL/GenBank/DDBJ whole genome shotgun (WGS) entry which is preliminary data.</text>
</comment>
<reference evidence="1 2" key="1">
    <citation type="journal article" date="2018" name="Sci. Rep.">
        <title>Genomic signatures of local adaptation to the degree of environmental predictability in rotifers.</title>
        <authorList>
            <person name="Franch-Gras L."/>
            <person name="Hahn C."/>
            <person name="Garcia-Roger E.M."/>
            <person name="Carmona M.J."/>
            <person name="Serra M."/>
            <person name="Gomez A."/>
        </authorList>
    </citation>
    <scope>NUCLEOTIDE SEQUENCE [LARGE SCALE GENOMIC DNA]</scope>
    <source>
        <strain evidence="1">HYR1</strain>
    </source>
</reference>
<evidence type="ECO:0000313" key="1">
    <source>
        <dbReference type="EMBL" id="RNA20673.1"/>
    </source>
</evidence>
<dbReference type="EMBL" id="REGN01003806">
    <property type="protein sequence ID" value="RNA20673.1"/>
    <property type="molecule type" value="Genomic_DNA"/>
</dbReference>
<organism evidence="1 2">
    <name type="scientific">Brachionus plicatilis</name>
    <name type="common">Marine rotifer</name>
    <name type="synonym">Brachionus muelleri</name>
    <dbReference type="NCBI Taxonomy" id="10195"/>
    <lineage>
        <taxon>Eukaryota</taxon>
        <taxon>Metazoa</taxon>
        <taxon>Spiralia</taxon>
        <taxon>Gnathifera</taxon>
        <taxon>Rotifera</taxon>
        <taxon>Eurotatoria</taxon>
        <taxon>Monogononta</taxon>
        <taxon>Pseudotrocha</taxon>
        <taxon>Ploima</taxon>
        <taxon>Brachionidae</taxon>
        <taxon>Brachionus</taxon>
    </lineage>
</organism>
<name>A0A3M7RAN6_BRAPC</name>
<gene>
    <name evidence="1" type="ORF">BpHYR1_029782</name>
</gene>
<evidence type="ECO:0000313" key="2">
    <source>
        <dbReference type="Proteomes" id="UP000276133"/>
    </source>
</evidence>
<proteinExistence type="predicted"/>